<keyword evidence="3" id="KW-1185">Reference proteome</keyword>
<organism evidence="2 3">
    <name type="scientific">Oesophagostomum dentatum</name>
    <name type="common">Nodular worm</name>
    <dbReference type="NCBI Taxonomy" id="61180"/>
    <lineage>
        <taxon>Eukaryota</taxon>
        <taxon>Metazoa</taxon>
        <taxon>Ecdysozoa</taxon>
        <taxon>Nematoda</taxon>
        <taxon>Chromadorea</taxon>
        <taxon>Rhabditida</taxon>
        <taxon>Rhabditina</taxon>
        <taxon>Rhabditomorpha</taxon>
        <taxon>Strongyloidea</taxon>
        <taxon>Strongylidae</taxon>
        <taxon>Oesophagostomum</taxon>
    </lineage>
</organism>
<feature type="region of interest" description="Disordered" evidence="1">
    <location>
        <begin position="1"/>
        <end position="35"/>
    </location>
</feature>
<protein>
    <submittedName>
        <fullName evidence="2">Uncharacterized protein</fullName>
    </submittedName>
</protein>
<dbReference type="Proteomes" id="UP000053660">
    <property type="component" value="Unassembled WGS sequence"/>
</dbReference>
<feature type="compositionally biased region" description="Polar residues" evidence="1">
    <location>
        <begin position="19"/>
        <end position="29"/>
    </location>
</feature>
<evidence type="ECO:0000256" key="1">
    <source>
        <dbReference type="SAM" id="MobiDB-lite"/>
    </source>
</evidence>
<sequence length="48" mass="5366">MSSPPSSVPRLSDGYLGRSPSSYSKTSNPRCLFDTKPLKRDNRTDCFL</sequence>
<reference evidence="2 3" key="1">
    <citation type="submission" date="2014-03" db="EMBL/GenBank/DDBJ databases">
        <title>Draft genome of the hookworm Oesophagostomum dentatum.</title>
        <authorList>
            <person name="Mitreva M."/>
        </authorList>
    </citation>
    <scope>NUCLEOTIDE SEQUENCE [LARGE SCALE GENOMIC DNA]</scope>
    <source>
        <strain evidence="2 3">OD-Hann</strain>
    </source>
</reference>
<proteinExistence type="predicted"/>
<dbReference type="EMBL" id="KN559035">
    <property type="protein sequence ID" value="KHJ86928.1"/>
    <property type="molecule type" value="Genomic_DNA"/>
</dbReference>
<gene>
    <name evidence="2" type="ORF">OESDEN_13308</name>
</gene>
<accession>A0A0B1SNL1</accession>
<dbReference type="AlphaFoldDB" id="A0A0B1SNL1"/>
<evidence type="ECO:0000313" key="2">
    <source>
        <dbReference type="EMBL" id="KHJ86928.1"/>
    </source>
</evidence>
<name>A0A0B1SNL1_OESDE</name>
<evidence type="ECO:0000313" key="3">
    <source>
        <dbReference type="Proteomes" id="UP000053660"/>
    </source>
</evidence>